<evidence type="ECO:0000259" key="6">
    <source>
        <dbReference type="Pfam" id="PF00082"/>
    </source>
</evidence>
<evidence type="ECO:0000256" key="3">
    <source>
        <dbReference type="ARBA" id="ARBA00022801"/>
    </source>
</evidence>
<keyword evidence="2 5" id="KW-0645">Protease</keyword>
<dbReference type="GO" id="GO:0006508">
    <property type="term" value="P:proteolysis"/>
    <property type="evidence" value="ECO:0007669"/>
    <property type="project" value="UniProtKB-KW"/>
</dbReference>
<dbReference type="RefSeq" id="WP_170266639.1">
    <property type="nucleotide sequence ID" value="NZ_BKAG01000007.1"/>
</dbReference>
<feature type="active site" description="Charge relay system" evidence="5">
    <location>
        <position position="240"/>
    </location>
</feature>
<keyword evidence="3 5" id="KW-0378">Hydrolase</keyword>
<evidence type="ECO:0000256" key="1">
    <source>
        <dbReference type="ARBA" id="ARBA00011073"/>
    </source>
</evidence>
<feature type="active site" description="Charge relay system" evidence="5">
    <location>
        <position position="211"/>
    </location>
</feature>
<evidence type="ECO:0000313" key="7">
    <source>
        <dbReference type="EMBL" id="GEP42009.1"/>
    </source>
</evidence>
<dbReference type="InterPro" id="IPR036852">
    <property type="entry name" value="Peptidase_S8/S53_dom_sf"/>
</dbReference>
<keyword evidence="8" id="KW-1185">Reference proteome</keyword>
<proteinExistence type="inferred from homology"/>
<dbReference type="InterPro" id="IPR000209">
    <property type="entry name" value="Peptidase_S8/S53_dom"/>
</dbReference>
<dbReference type="PROSITE" id="PS00136">
    <property type="entry name" value="SUBTILASE_ASP"/>
    <property type="match status" value="1"/>
</dbReference>
<evidence type="ECO:0000256" key="4">
    <source>
        <dbReference type="ARBA" id="ARBA00022825"/>
    </source>
</evidence>
<gene>
    <name evidence="7" type="ORF">BGE01nite_13000</name>
</gene>
<feature type="active site" description="Charge relay system" evidence="5">
    <location>
        <position position="391"/>
    </location>
</feature>
<organism evidence="7 8">
    <name type="scientific">Brevifollis gellanilyticus</name>
    <dbReference type="NCBI Taxonomy" id="748831"/>
    <lineage>
        <taxon>Bacteria</taxon>
        <taxon>Pseudomonadati</taxon>
        <taxon>Verrucomicrobiota</taxon>
        <taxon>Verrucomicrobiia</taxon>
        <taxon>Verrucomicrobiales</taxon>
        <taxon>Verrucomicrobiaceae</taxon>
    </lineage>
</organism>
<name>A0A512M5K1_9BACT</name>
<dbReference type="SUPFAM" id="SSF52743">
    <property type="entry name" value="Subtilisin-like"/>
    <property type="match status" value="1"/>
</dbReference>
<dbReference type="PANTHER" id="PTHR43806">
    <property type="entry name" value="PEPTIDASE S8"/>
    <property type="match status" value="1"/>
</dbReference>
<feature type="domain" description="Peptidase S8/S53" evidence="6">
    <location>
        <begin position="202"/>
        <end position="435"/>
    </location>
</feature>
<accession>A0A512M5K1</accession>
<dbReference type="PANTHER" id="PTHR43806:SF11">
    <property type="entry name" value="CEREVISIN-RELATED"/>
    <property type="match status" value="1"/>
</dbReference>
<dbReference type="PRINTS" id="PR00723">
    <property type="entry name" value="SUBTILISIN"/>
</dbReference>
<reference evidence="7 8" key="1">
    <citation type="submission" date="2019-07" db="EMBL/GenBank/DDBJ databases">
        <title>Whole genome shotgun sequence of Brevifollis gellanilyticus NBRC 108608.</title>
        <authorList>
            <person name="Hosoyama A."/>
            <person name="Uohara A."/>
            <person name="Ohji S."/>
            <person name="Ichikawa N."/>
        </authorList>
    </citation>
    <scope>NUCLEOTIDE SEQUENCE [LARGE SCALE GENOMIC DNA]</scope>
    <source>
        <strain evidence="7 8">NBRC 108608</strain>
    </source>
</reference>
<dbReference type="EMBL" id="BKAG01000007">
    <property type="protein sequence ID" value="GEP42009.1"/>
    <property type="molecule type" value="Genomic_DNA"/>
</dbReference>
<dbReference type="PROSITE" id="PS51892">
    <property type="entry name" value="SUBTILASE"/>
    <property type="match status" value="1"/>
</dbReference>
<evidence type="ECO:0000256" key="2">
    <source>
        <dbReference type="ARBA" id="ARBA00022670"/>
    </source>
</evidence>
<dbReference type="GO" id="GO:0004252">
    <property type="term" value="F:serine-type endopeptidase activity"/>
    <property type="evidence" value="ECO:0007669"/>
    <property type="project" value="UniProtKB-UniRule"/>
</dbReference>
<dbReference type="InterPro" id="IPR023827">
    <property type="entry name" value="Peptidase_S8_Asp-AS"/>
</dbReference>
<dbReference type="Proteomes" id="UP000321577">
    <property type="component" value="Unassembled WGS sequence"/>
</dbReference>
<evidence type="ECO:0000313" key="8">
    <source>
        <dbReference type="Proteomes" id="UP000321577"/>
    </source>
</evidence>
<sequence length="440" mass="45675">MNDWLKTFLTLSAVLCLISLGALGWLAFETTDAPVQSMAKLEPLPKKKAAEAGDAKAAERMAVEAQAAALAAVGAAYDELQRKLAELNKSPSVVKNELLLRFNSPEALAAFRNRAGLSGIDIVYSDARLKSARVRYRDAAKMAQELRDHAKDYDNIAPNYLAYVPGLPQEPQTDPNNAGGSVPFQSSGLEMINAVGDRSRWGAGVKVAVLDTGVTEHASLTGVKVTHHDIVNDHQSYHGHGTAMTSLIAGRDEANGGVAPQSEILDVRVADSTGTGDTAMVAEGIMWAVDRGAVVINISLGAAGDSSMLRDAVAYAISRGVVVVAAAGNEQANALSYPASYSGVISVAAVDAQGRQAYFSNSGQGLFISAPGVGIVSAYSDGKTVIGSGTSQAAAITSGAISALLSRNYQSQQIPNVLTQNAVRTGAPSTQVGAGILRLP</sequence>
<keyword evidence="4 5" id="KW-0720">Serine protease</keyword>
<dbReference type="InterPro" id="IPR015500">
    <property type="entry name" value="Peptidase_S8_subtilisin-rel"/>
</dbReference>
<dbReference type="AlphaFoldDB" id="A0A512M5K1"/>
<evidence type="ECO:0000256" key="5">
    <source>
        <dbReference type="PROSITE-ProRule" id="PRU01240"/>
    </source>
</evidence>
<dbReference type="Gene3D" id="3.40.50.200">
    <property type="entry name" value="Peptidase S8/S53 domain"/>
    <property type="match status" value="1"/>
</dbReference>
<dbReference type="Pfam" id="PF00082">
    <property type="entry name" value="Peptidase_S8"/>
    <property type="match status" value="1"/>
</dbReference>
<protein>
    <submittedName>
        <fullName evidence="7">Thermitase</fullName>
    </submittedName>
</protein>
<dbReference type="InterPro" id="IPR050131">
    <property type="entry name" value="Peptidase_S8_subtilisin-like"/>
</dbReference>
<comment type="caution">
    <text evidence="7">The sequence shown here is derived from an EMBL/GenBank/DDBJ whole genome shotgun (WGS) entry which is preliminary data.</text>
</comment>
<comment type="similarity">
    <text evidence="1 5">Belongs to the peptidase S8 family.</text>
</comment>